<dbReference type="Gene3D" id="3.30.160.60">
    <property type="entry name" value="Classic Zinc Finger"/>
    <property type="match status" value="6"/>
</dbReference>
<feature type="domain" description="C2H2-type" evidence="8">
    <location>
        <begin position="260"/>
        <end position="287"/>
    </location>
</feature>
<dbReference type="InterPro" id="IPR036236">
    <property type="entry name" value="Znf_C2H2_sf"/>
</dbReference>
<keyword evidence="2" id="KW-0479">Metal-binding</keyword>
<sequence>MEQRSFLIQCPLCLNPQFEDVDALRATLASVATSLLKCPVCDKSLVGLDKLTIHLLGHLVDEQKVTEKDAVDADIPASTESQQEIDEEIDNSIVRVQNIELTSIPSCINEDNSLQRNTEEMEIIRCDICNFCFNDRNILDMHQKLLHQTNPDKKGVYNYHCHLCSKKFKMRGSLMVHLRVAHCGFWSINANNNESINEAADSTRKPQSDKNEITANSRNTQIKFNALNNKQWECDVCTKKFTTKYFLKKHKRLHTGEMPYICNICDKSFTFQQSYHKHMLYHSSEKPYSCSECNRPFKELSTLQNHARIHSGERPFSCETCGKCFRQRVSYLVHRRIHTGAMPYQCTVCDKRFRYKVSQRSHKCGVTPPDCRVERSKEIQEEYIQKQSIVLNNNEQIEISFNKIDLQLAIEATK</sequence>
<evidence type="ECO:0000256" key="2">
    <source>
        <dbReference type="ARBA" id="ARBA00022723"/>
    </source>
</evidence>
<evidence type="ECO:0000256" key="5">
    <source>
        <dbReference type="ARBA" id="ARBA00022833"/>
    </source>
</evidence>
<dbReference type="PROSITE" id="PS50157">
    <property type="entry name" value="ZINC_FINGER_C2H2_2"/>
    <property type="match status" value="6"/>
</dbReference>
<dbReference type="Proteomes" id="UP000410492">
    <property type="component" value="Unassembled WGS sequence"/>
</dbReference>
<feature type="domain" description="C2H2-type" evidence="8">
    <location>
        <begin position="159"/>
        <end position="184"/>
    </location>
</feature>
<proteinExistence type="predicted"/>
<evidence type="ECO:0000259" key="8">
    <source>
        <dbReference type="PROSITE" id="PS50157"/>
    </source>
</evidence>
<keyword evidence="3" id="KW-0677">Repeat</keyword>
<name>A0A653CH88_CALMS</name>
<dbReference type="GO" id="GO:0005634">
    <property type="term" value="C:nucleus"/>
    <property type="evidence" value="ECO:0007669"/>
    <property type="project" value="UniProtKB-SubCell"/>
</dbReference>
<keyword evidence="6" id="KW-0539">Nucleus</keyword>
<dbReference type="Pfam" id="PF00096">
    <property type="entry name" value="zf-C2H2"/>
    <property type="match status" value="5"/>
</dbReference>
<evidence type="ECO:0000313" key="9">
    <source>
        <dbReference type="EMBL" id="VEN47066.1"/>
    </source>
</evidence>
<dbReference type="AlphaFoldDB" id="A0A653CH88"/>
<gene>
    <name evidence="9" type="ORF">CALMAC_LOCUS8951</name>
</gene>
<keyword evidence="5" id="KW-0862">Zinc</keyword>
<keyword evidence="4 7" id="KW-0863">Zinc-finger</keyword>
<dbReference type="FunFam" id="3.30.160.60:FF:000446">
    <property type="entry name" value="Zinc finger protein"/>
    <property type="match status" value="1"/>
</dbReference>
<organism evidence="9 10">
    <name type="scientific">Callosobruchus maculatus</name>
    <name type="common">Southern cowpea weevil</name>
    <name type="synonym">Pulse bruchid</name>
    <dbReference type="NCBI Taxonomy" id="64391"/>
    <lineage>
        <taxon>Eukaryota</taxon>
        <taxon>Metazoa</taxon>
        <taxon>Ecdysozoa</taxon>
        <taxon>Arthropoda</taxon>
        <taxon>Hexapoda</taxon>
        <taxon>Insecta</taxon>
        <taxon>Pterygota</taxon>
        <taxon>Neoptera</taxon>
        <taxon>Endopterygota</taxon>
        <taxon>Coleoptera</taxon>
        <taxon>Polyphaga</taxon>
        <taxon>Cucujiformia</taxon>
        <taxon>Chrysomeloidea</taxon>
        <taxon>Chrysomelidae</taxon>
        <taxon>Bruchinae</taxon>
        <taxon>Bruchini</taxon>
        <taxon>Callosobruchus</taxon>
    </lineage>
</organism>
<evidence type="ECO:0000256" key="1">
    <source>
        <dbReference type="ARBA" id="ARBA00004123"/>
    </source>
</evidence>
<dbReference type="PANTHER" id="PTHR24406">
    <property type="entry name" value="TRANSCRIPTIONAL REPRESSOR CTCFL-RELATED"/>
    <property type="match status" value="1"/>
</dbReference>
<evidence type="ECO:0000256" key="4">
    <source>
        <dbReference type="ARBA" id="ARBA00022771"/>
    </source>
</evidence>
<evidence type="ECO:0000256" key="6">
    <source>
        <dbReference type="ARBA" id="ARBA00023242"/>
    </source>
</evidence>
<comment type="subcellular location">
    <subcellularLocation>
        <location evidence="1">Nucleus</location>
    </subcellularLocation>
</comment>
<dbReference type="FunFam" id="3.30.160.60:FF:001253">
    <property type="entry name" value="Zinc finger protein 408"/>
    <property type="match status" value="1"/>
</dbReference>
<dbReference type="FunFam" id="3.30.160.60:FF:000478">
    <property type="entry name" value="Zinc finger protein 133"/>
    <property type="match status" value="1"/>
</dbReference>
<evidence type="ECO:0000256" key="7">
    <source>
        <dbReference type="PROSITE-ProRule" id="PRU00042"/>
    </source>
</evidence>
<feature type="domain" description="C2H2-type" evidence="8">
    <location>
        <begin position="288"/>
        <end position="315"/>
    </location>
</feature>
<dbReference type="EMBL" id="CAACVG010007784">
    <property type="protein sequence ID" value="VEN47066.1"/>
    <property type="molecule type" value="Genomic_DNA"/>
</dbReference>
<accession>A0A653CH88</accession>
<dbReference type="OrthoDB" id="654211at2759"/>
<keyword evidence="10" id="KW-1185">Reference proteome</keyword>
<dbReference type="GO" id="GO:0008270">
    <property type="term" value="F:zinc ion binding"/>
    <property type="evidence" value="ECO:0007669"/>
    <property type="project" value="UniProtKB-KW"/>
</dbReference>
<protein>
    <recommendedName>
        <fullName evidence="8">C2H2-type domain-containing protein</fullName>
    </recommendedName>
</protein>
<feature type="domain" description="C2H2-type" evidence="8">
    <location>
        <begin position="124"/>
        <end position="152"/>
    </location>
</feature>
<dbReference type="PROSITE" id="PS00028">
    <property type="entry name" value="ZINC_FINGER_C2H2_1"/>
    <property type="match status" value="7"/>
</dbReference>
<dbReference type="SUPFAM" id="SSF57667">
    <property type="entry name" value="beta-beta-alpha zinc fingers"/>
    <property type="match status" value="4"/>
</dbReference>
<evidence type="ECO:0000313" key="10">
    <source>
        <dbReference type="Proteomes" id="UP000410492"/>
    </source>
</evidence>
<feature type="domain" description="C2H2-type" evidence="8">
    <location>
        <begin position="316"/>
        <end position="343"/>
    </location>
</feature>
<feature type="domain" description="C2H2-type" evidence="8">
    <location>
        <begin position="232"/>
        <end position="259"/>
    </location>
</feature>
<reference evidence="9 10" key="1">
    <citation type="submission" date="2019-01" db="EMBL/GenBank/DDBJ databases">
        <authorList>
            <person name="Sayadi A."/>
        </authorList>
    </citation>
    <scope>NUCLEOTIDE SEQUENCE [LARGE SCALE GENOMIC DNA]</scope>
</reference>
<evidence type="ECO:0000256" key="3">
    <source>
        <dbReference type="ARBA" id="ARBA00022737"/>
    </source>
</evidence>
<dbReference type="InterPro" id="IPR013087">
    <property type="entry name" value="Znf_C2H2_type"/>
</dbReference>
<dbReference type="InterPro" id="IPR050888">
    <property type="entry name" value="ZnF_C2H2-type_TF"/>
</dbReference>
<dbReference type="SMART" id="SM00355">
    <property type="entry name" value="ZnF_C2H2"/>
    <property type="match status" value="8"/>
</dbReference>
<dbReference type="FunFam" id="3.30.160.60:FF:001573">
    <property type="entry name" value="Zinc finger protein 407"/>
    <property type="match status" value="1"/>
</dbReference>